<feature type="transmembrane region" description="Helical" evidence="2">
    <location>
        <begin position="327"/>
        <end position="353"/>
    </location>
</feature>
<keyword evidence="2" id="KW-0472">Membrane</keyword>
<dbReference type="AlphaFoldDB" id="A0A921MET9"/>
<feature type="transmembrane region" description="Helical" evidence="2">
    <location>
        <begin position="133"/>
        <end position="156"/>
    </location>
</feature>
<feature type="region of interest" description="Disordered" evidence="1">
    <location>
        <begin position="39"/>
        <end position="59"/>
    </location>
</feature>
<evidence type="ECO:0000313" key="4">
    <source>
        <dbReference type="Proteomes" id="UP000784435"/>
    </source>
</evidence>
<gene>
    <name evidence="3" type="ORF">K8V08_09550</name>
</gene>
<dbReference type="InterPro" id="IPR055966">
    <property type="entry name" value="DUF7544"/>
</dbReference>
<keyword evidence="2" id="KW-1133">Transmembrane helix</keyword>
<dbReference type="Pfam" id="PF24400">
    <property type="entry name" value="DUF7544"/>
    <property type="match status" value="1"/>
</dbReference>
<reference evidence="3" key="1">
    <citation type="journal article" date="2021" name="PeerJ">
        <title>Extensive microbial diversity within the chicken gut microbiome revealed by metagenomics and culture.</title>
        <authorList>
            <person name="Gilroy R."/>
            <person name="Ravi A."/>
            <person name="Getino M."/>
            <person name="Pursley I."/>
            <person name="Horton D.L."/>
            <person name="Alikhan N.F."/>
            <person name="Baker D."/>
            <person name="Gharbi K."/>
            <person name="Hall N."/>
            <person name="Watson M."/>
            <person name="Adriaenssens E.M."/>
            <person name="Foster-Nyarko E."/>
            <person name="Jarju S."/>
            <person name="Secka A."/>
            <person name="Antonio M."/>
            <person name="Oren A."/>
            <person name="Chaudhuri R.R."/>
            <person name="La Ragione R."/>
            <person name="Hildebrand F."/>
            <person name="Pallen M.J."/>
        </authorList>
    </citation>
    <scope>NUCLEOTIDE SEQUENCE</scope>
    <source>
        <strain evidence="3">ChiGjej5B5-7349</strain>
    </source>
</reference>
<feature type="region of interest" description="Disordered" evidence="1">
    <location>
        <begin position="376"/>
        <end position="403"/>
    </location>
</feature>
<feature type="transmembrane region" description="Helical" evidence="2">
    <location>
        <begin position="215"/>
        <end position="233"/>
    </location>
</feature>
<reference evidence="3" key="2">
    <citation type="submission" date="2021-09" db="EMBL/GenBank/DDBJ databases">
        <authorList>
            <person name="Gilroy R."/>
        </authorList>
    </citation>
    <scope>NUCLEOTIDE SEQUENCE</scope>
    <source>
        <strain evidence="3">ChiGjej5B5-7349</strain>
    </source>
</reference>
<organism evidence="3 4">
    <name type="scientific">Brevibacterium senegalense</name>
    <dbReference type="NCBI Taxonomy" id="1033736"/>
    <lineage>
        <taxon>Bacteria</taxon>
        <taxon>Bacillati</taxon>
        <taxon>Actinomycetota</taxon>
        <taxon>Actinomycetes</taxon>
        <taxon>Micrococcales</taxon>
        <taxon>Brevibacteriaceae</taxon>
        <taxon>Brevibacterium</taxon>
    </lineage>
</organism>
<dbReference type="Proteomes" id="UP000784435">
    <property type="component" value="Unassembled WGS sequence"/>
</dbReference>
<comment type="caution">
    <text evidence="3">The sequence shown here is derived from an EMBL/GenBank/DDBJ whole genome shotgun (WGS) entry which is preliminary data.</text>
</comment>
<proteinExistence type="predicted"/>
<feature type="transmembrane region" description="Helical" evidence="2">
    <location>
        <begin position="181"/>
        <end position="209"/>
    </location>
</feature>
<keyword evidence="2" id="KW-0812">Transmembrane</keyword>
<dbReference type="EMBL" id="DYUK01000205">
    <property type="protein sequence ID" value="HJG80641.1"/>
    <property type="molecule type" value="Genomic_DNA"/>
</dbReference>
<name>A0A921MET9_9MICO</name>
<evidence type="ECO:0008006" key="5">
    <source>
        <dbReference type="Google" id="ProtNLM"/>
    </source>
</evidence>
<protein>
    <recommendedName>
        <fullName evidence="5">Glycerophosphoryl diester phosphodiesterase membrane domain-containing protein</fullName>
    </recommendedName>
</protein>
<feature type="compositionally biased region" description="Basic and acidic residues" evidence="1">
    <location>
        <begin position="393"/>
        <end position="403"/>
    </location>
</feature>
<feature type="transmembrane region" description="Helical" evidence="2">
    <location>
        <begin position="84"/>
        <end position="113"/>
    </location>
</feature>
<evidence type="ECO:0000256" key="2">
    <source>
        <dbReference type="SAM" id="Phobius"/>
    </source>
</evidence>
<evidence type="ECO:0000313" key="3">
    <source>
        <dbReference type="EMBL" id="HJG80641.1"/>
    </source>
</evidence>
<sequence length="403" mass="42925">MTAPPHPAEDVRVAPHAPVLGTGSAWGTEVDWRSGTLRQRTDGRPTAQWQPAPQPGTLPKRPFTFFEVMDGGFRLLRFSPGSTFGISMIVCTLLTLVSALIVAVIVMGSLGLLQRLAENPEAGLGLNLVVQTGSVAVSLLALSLVLLLSAFAAFAADRAVARERMRLSEVWRGLSGRRLRLVGLTALAFVCHLLLLGVCLLPGTLLVLVSPPAGVVLATLGVLVWTAATVWLFTKASLAGAAIAVEDLGIIAALRRSWDLTRDGFWRSTGQYVVSYLLSSQVMGLLMTPLLIIVMVGFVLIGVLLSFDSGTAAMSFLVFGLTIGMGLAVAAITIGMTALLYAYLSGVVAMVYLDRRMRREGYDLVLLRRAELEEAAARKDADALPSARQASDPAHRPPREAAA</sequence>
<feature type="transmembrane region" description="Helical" evidence="2">
    <location>
        <begin position="285"/>
        <end position="307"/>
    </location>
</feature>
<feature type="region of interest" description="Disordered" evidence="1">
    <location>
        <begin position="1"/>
        <end position="26"/>
    </location>
</feature>
<evidence type="ECO:0000256" key="1">
    <source>
        <dbReference type="SAM" id="MobiDB-lite"/>
    </source>
</evidence>
<accession>A0A921MET9</accession>